<dbReference type="RefSeq" id="WP_201654758.1">
    <property type="nucleotide sequence ID" value="NZ_CP068047.1"/>
</dbReference>
<dbReference type="GO" id="GO:0008168">
    <property type="term" value="F:methyltransferase activity"/>
    <property type="evidence" value="ECO:0007669"/>
    <property type="project" value="UniProtKB-KW"/>
</dbReference>
<evidence type="ECO:0000313" key="2">
    <source>
        <dbReference type="EMBL" id="QQR35337.1"/>
    </source>
</evidence>
<reference evidence="2 3" key="1">
    <citation type="submission" date="2021-01" db="EMBL/GenBank/DDBJ databases">
        <title>Genome seq and assembly of Devosia sp. G19.</title>
        <authorList>
            <person name="Chhetri G."/>
        </authorList>
    </citation>
    <scope>NUCLEOTIDE SEQUENCE [LARGE SCALE GENOMIC DNA]</scope>
    <source>
        <strain evidence="2 3">G19</strain>
    </source>
</reference>
<dbReference type="InterPro" id="IPR029063">
    <property type="entry name" value="SAM-dependent_MTases_sf"/>
</dbReference>
<dbReference type="CDD" id="cd02440">
    <property type="entry name" value="AdoMet_MTases"/>
    <property type="match status" value="1"/>
</dbReference>
<keyword evidence="2" id="KW-0489">Methyltransferase</keyword>
<dbReference type="Proteomes" id="UP000595460">
    <property type="component" value="Chromosome"/>
</dbReference>
<dbReference type="GO" id="GO:0032259">
    <property type="term" value="P:methylation"/>
    <property type="evidence" value="ECO:0007669"/>
    <property type="project" value="UniProtKB-KW"/>
</dbReference>
<dbReference type="InterPro" id="IPR013216">
    <property type="entry name" value="Methyltransf_11"/>
</dbReference>
<dbReference type="SUPFAM" id="SSF53335">
    <property type="entry name" value="S-adenosyl-L-methionine-dependent methyltransferases"/>
    <property type="match status" value="1"/>
</dbReference>
<keyword evidence="2" id="KW-0808">Transferase</keyword>
<dbReference type="Gene3D" id="3.40.50.150">
    <property type="entry name" value="Vaccinia Virus protein VP39"/>
    <property type="match status" value="1"/>
</dbReference>
<dbReference type="Pfam" id="PF08241">
    <property type="entry name" value="Methyltransf_11"/>
    <property type="match status" value="1"/>
</dbReference>
<protein>
    <submittedName>
        <fullName evidence="2">Methyltransferase domain-containing protein</fullName>
    </submittedName>
</protein>
<sequence>MMIIFAASSISQLTLLQLAANAMQRQGHEVLMVNFSELSGVSAAIRTGAEAAGMQFADFVERVARTELSDAETVSLAELTAWTPTEGELSYRAMFSGQRKAARLMLDEADASLLLVCEDGPGGCAALIAAAKDRRIPVLDMPFGIGESRDYDNALRDRAREGNLNLVPTSEAGTNLRRYAGNWIKTIEQGDATLMPVEVILARVAVGLDIEQPWVVHGGSADALLVESPAMERIYRREGVPAEKLVMTGSFYADAVASVLAAQPALAQTAAYGRPMEPERLSVLLAPPPSRHDTHAKLAEFATYAETVRRFVAAAKCGGRADVTVSLHPATLAEDRALWAAQGVAISEQWIIELIPRHDVLLTSFSSTSRWAIACGKPVVNYDMYRLDLSTYEGVAGVVELREMDGVERLLLAMASVDGTYARLAAQQRARGAEWGVLDGRAGERILKEVDRWIAGRPNKAVRGDTGYSRASVYAPNAQPTRPKHMFVWLGDQIERRHDQPASLLDVGAAAGDFLSYAADRFPQAELQGIEFDPALVAQGRERGRPVVQGDANDLRDLTSGQFEVVLMTGTHSIFEDFRTSLAECIRVAKGGGTVLVTGLFNPFPLDARIHWRYPAQWDAPWHPGYNMASMESVRAFLAGQRRVAGAEFLPFELPFDLAPQPDPVRSWTEAAGEGRRTLRNGIMQLPMHCLKIELAEDN</sequence>
<dbReference type="SUPFAM" id="SSF53756">
    <property type="entry name" value="UDP-Glycosyltransferase/glycogen phosphorylase"/>
    <property type="match status" value="1"/>
</dbReference>
<dbReference type="EMBL" id="CP068047">
    <property type="protein sequence ID" value="QQR35337.1"/>
    <property type="molecule type" value="Genomic_DNA"/>
</dbReference>
<organism evidence="2 3">
    <name type="scientific">Devosia oryziradicis</name>
    <dbReference type="NCBI Taxonomy" id="2801335"/>
    <lineage>
        <taxon>Bacteria</taxon>
        <taxon>Pseudomonadati</taxon>
        <taxon>Pseudomonadota</taxon>
        <taxon>Alphaproteobacteria</taxon>
        <taxon>Hyphomicrobiales</taxon>
        <taxon>Devosiaceae</taxon>
        <taxon>Devosia</taxon>
    </lineage>
</organism>
<feature type="domain" description="Methyltransferase type 11" evidence="1">
    <location>
        <begin position="505"/>
        <end position="596"/>
    </location>
</feature>
<evidence type="ECO:0000259" key="1">
    <source>
        <dbReference type="Pfam" id="PF08241"/>
    </source>
</evidence>
<gene>
    <name evidence="2" type="ORF">JI749_13360</name>
</gene>
<name>A0ABX7BXK0_9HYPH</name>
<evidence type="ECO:0000313" key="3">
    <source>
        <dbReference type="Proteomes" id="UP000595460"/>
    </source>
</evidence>
<proteinExistence type="predicted"/>
<accession>A0ABX7BXK0</accession>
<keyword evidence="3" id="KW-1185">Reference proteome</keyword>